<reference evidence="1 2" key="1">
    <citation type="journal article" date="2021" name="Commun. Biol.">
        <title>Genomic insights into the host specific adaptation of the Pneumocystis genus.</title>
        <authorList>
            <person name="Cisse O.H."/>
            <person name="Ma L."/>
            <person name="Dekker J.P."/>
            <person name="Khil P.P."/>
            <person name="Youn J.-H."/>
            <person name="Brenchley J.M."/>
            <person name="Blair R."/>
            <person name="Pahar B."/>
            <person name="Chabe M."/>
            <person name="Van Rompay K.K.A."/>
            <person name="Keesler R."/>
            <person name="Sukura A."/>
            <person name="Hirsch V."/>
            <person name="Kutty G."/>
            <person name="Liu Y."/>
            <person name="Peng L."/>
            <person name="Chen J."/>
            <person name="Song J."/>
            <person name="Weissenbacher-Lang C."/>
            <person name="Xu J."/>
            <person name="Upham N.S."/>
            <person name="Stajich J.E."/>
            <person name="Cuomo C.A."/>
            <person name="Cushion M.T."/>
            <person name="Kovacs J.A."/>
        </authorList>
    </citation>
    <scope>NUCLEOTIDE SEQUENCE [LARGE SCALE GENOMIC DNA]</scope>
    <source>
        <strain evidence="1 2">RABM</strain>
    </source>
</reference>
<name>A0ACB7CFG9_9ASCO</name>
<evidence type="ECO:0000313" key="2">
    <source>
        <dbReference type="Proteomes" id="UP000768646"/>
    </source>
</evidence>
<dbReference type="Proteomes" id="UP000768646">
    <property type="component" value="Unassembled WGS sequence"/>
</dbReference>
<evidence type="ECO:0000313" key="1">
    <source>
        <dbReference type="EMBL" id="KAG4305733.1"/>
    </source>
</evidence>
<dbReference type="EMBL" id="JABTEG010000002">
    <property type="protein sequence ID" value="KAG4305733.1"/>
    <property type="molecule type" value="Genomic_DNA"/>
</dbReference>
<protein>
    <submittedName>
        <fullName evidence="1">Uncharacterized protein</fullName>
    </submittedName>
</protein>
<comment type="caution">
    <text evidence="1">The sequence shown here is derived from an EMBL/GenBank/DDBJ whole genome shotgun (WGS) entry which is preliminary data.</text>
</comment>
<proteinExistence type="predicted"/>
<sequence>MQKHAASGWRIRPCFDTASFAPPWNILSRAMILAVAAFARLVMAAGQRQIRLVGAERFLKARDSSRGLITGTKGRTMDDPLMWGMFPLRTWTRGRIRWALAAADICFTGPFRALFFSLGQTLPTERYGAGLFQTAIEDAIRLVSDPARAWIHVFPEGRVQQHPQHTIHYFRWGISRIILEAAVRSNQLPYVLPIFLRGFDQISPELHPVEFQDMQMEKNVQLSSTSVILQQLFQRFLKQPYLFLQRFPRFGYKIEAHFGPPIPDAQLATFVDVWRELCQKTKTSNTETYTGNVTSGTSSHHPNAFEPFPTSSTIDDSPIARQLRSDLAALLHQHVSRLCHEASRSDISDTKNDTLLF</sequence>
<organism evidence="1 2">
    <name type="scientific">Pneumocystis oryctolagi</name>
    <dbReference type="NCBI Taxonomy" id="42067"/>
    <lineage>
        <taxon>Eukaryota</taxon>
        <taxon>Fungi</taxon>
        <taxon>Dikarya</taxon>
        <taxon>Ascomycota</taxon>
        <taxon>Taphrinomycotina</taxon>
        <taxon>Pneumocystomycetes</taxon>
        <taxon>Pneumocystaceae</taxon>
        <taxon>Pneumocystis</taxon>
    </lineage>
</organism>
<keyword evidence="2" id="KW-1185">Reference proteome</keyword>
<gene>
    <name evidence="1" type="ORF">PORY_000643</name>
</gene>
<accession>A0ACB7CFG9</accession>